<keyword evidence="3" id="KW-0274">FAD</keyword>
<dbReference type="PROSITE" id="PS00072">
    <property type="entry name" value="ACYL_COA_DH_1"/>
    <property type="match status" value="1"/>
</dbReference>
<dbReference type="InterPro" id="IPR046373">
    <property type="entry name" value="Acyl-CoA_Oxase/DH_mid-dom_sf"/>
</dbReference>
<evidence type="ECO:0000256" key="1">
    <source>
        <dbReference type="ARBA" id="ARBA00001974"/>
    </source>
</evidence>
<gene>
    <name evidence="5" type="ORF">SVUK_LOCUS6367</name>
</gene>
<feature type="domain" description="Acyl-CoA dehydrogenase/oxidase N-terminal" evidence="4">
    <location>
        <begin position="4"/>
        <end position="106"/>
    </location>
</feature>
<dbReference type="EMBL" id="UYYB01020116">
    <property type="protein sequence ID" value="VDM71369.1"/>
    <property type="molecule type" value="Genomic_DNA"/>
</dbReference>
<protein>
    <recommendedName>
        <fullName evidence="4">Acyl-CoA dehydrogenase/oxidase N-terminal domain-containing protein</fullName>
    </recommendedName>
</protein>
<dbReference type="Gene3D" id="1.10.540.10">
    <property type="entry name" value="Acyl-CoA dehydrogenase/oxidase, N-terminal domain"/>
    <property type="match status" value="1"/>
</dbReference>
<dbReference type="PANTHER" id="PTHR43884:SF12">
    <property type="entry name" value="ISOVALERYL-COA DEHYDROGENASE, MITOCHONDRIAL-RELATED"/>
    <property type="match status" value="1"/>
</dbReference>
<evidence type="ECO:0000256" key="2">
    <source>
        <dbReference type="ARBA" id="ARBA00022630"/>
    </source>
</evidence>
<evidence type="ECO:0000259" key="4">
    <source>
        <dbReference type="Pfam" id="PF02771"/>
    </source>
</evidence>
<keyword evidence="2" id="KW-0285">Flavoprotein</keyword>
<sequence>MAYTLIQRSINPHVQKWEEAHGFPAHTVFKQLGNMGVLAISKPVAFGGLGMDFSYSIAVAEELGYIDCAAIPMSICVQTHMATPALAEFGSDSLRAEFLTPSMTGDMVACIAVSEPEAGSDVAAIRTYATKDGSDLIITGHK</sequence>
<name>A0A3P7IW13_STRVU</name>
<dbReference type="PANTHER" id="PTHR43884">
    <property type="entry name" value="ACYL-COA DEHYDROGENASE"/>
    <property type="match status" value="1"/>
</dbReference>
<dbReference type="AlphaFoldDB" id="A0A3P7IW13"/>
<dbReference type="GO" id="GO:0003995">
    <property type="term" value="F:acyl-CoA dehydrogenase activity"/>
    <property type="evidence" value="ECO:0007669"/>
    <property type="project" value="InterPro"/>
</dbReference>
<evidence type="ECO:0000313" key="6">
    <source>
        <dbReference type="Proteomes" id="UP000270094"/>
    </source>
</evidence>
<dbReference type="InterPro" id="IPR013786">
    <property type="entry name" value="AcylCoA_DH/ox_N"/>
</dbReference>
<proteinExistence type="predicted"/>
<keyword evidence="6" id="KW-1185">Reference proteome</keyword>
<dbReference type="OrthoDB" id="10262177at2759"/>
<dbReference type="Gene3D" id="2.40.110.10">
    <property type="entry name" value="Butyryl-CoA Dehydrogenase, subunit A, domain 2"/>
    <property type="match status" value="1"/>
</dbReference>
<dbReference type="GO" id="GO:0050660">
    <property type="term" value="F:flavin adenine dinucleotide binding"/>
    <property type="evidence" value="ECO:0007669"/>
    <property type="project" value="InterPro"/>
</dbReference>
<dbReference type="InterPro" id="IPR009100">
    <property type="entry name" value="AcylCoA_DH/oxidase_NM_dom_sf"/>
</dbReference>
<dbReference type="Pfam" id="PF02771">
    <property type="entry name" value="Acyl-CoA_dh_N"/>
    <property type="match status" value="1"/>
</dbReference>
<evidence type="ECO:0000313" key="5">
    <source>
        <dbReference type="EMBL" id="VDM71369.1"/>
    </source>
</evidence>
<reference evidence="5 6" key="1">
    <citation type="submission" date="2018-11" db="EMBL/GenBank/DDBJ databases">
        <authorList>
            <consortium name="Pathogen Informatics"/>
        </authorList>
    </citation>
    <scope>NUCLEOTIDE SEQUENCE [LARGE SCALE GENOMIC DNA]</scope>
</reference>
<dbReference type="InterPro" id="IPR037069">
    <property type="entry name" value="AcylCoA_DH/ox_N_sf"/>
</dbReference>
<dbReference type="SUPFAM" id="SSF56645">
    <property type="entry name" value="Acyl-CoA dehydrogenase NM domain-like"/>
    <property type="match status" value="1"/>
</dbReference>
<dbReference type="InterPro" id="IPR006089">
    <property type="entry name" value="Acyl-CoA_DH_CS"/>
</dbReference>
<feature type="non-terminal residue" evidence="5">
    <location>
        <position position="142"/>
    </location>
</feature>
<evidence type="ECO:0000256" key="3">
    <source>
        <dbReference type="ARBA" id="ARBA00022827"/>
    </source>
</evidence>
<accession>A0A3P7IW13</accession>
<organism evidence="5 6">
    <name type="scientific">Strongylus vulgaris</name>
    <name type="common">Blood worm</name>
    <dbReference type="NCBI Taxonomy" id="40348"/>
    <lineage>
        <taxon>Eukaryota</taxon>
        <taxon>Metazoa</taxon>
        <taxon>Ecdysozoa</taxon>
        <taxon>Nematoda</taxon>
        <taxon>Chromadorea</taxon>
        <taxon>Rhabditida</taxon>
        <taxon>Rhabditina</taxon>
        <taxon>Rhabditomorpha</taxon>
        <taxon>Strongyloidea</taxon>
        <taxon>Strongylidae</taxon>
        <taxon>Strongylus</taxon>
    </lineage>
</organism>
<comment type="cofactor">
    <cofactor evidence="1">
        <name>FAD</name>
        <dbReference type="ChEBI" id="CHEBI:57692"/>
    </cofactor>
</comment>
<dbReference type="Proteomes" id="UP000270094">
    <property type="component" value="Unassembled WGS sequence"/>
</dbReference>